<dbReference type="GO" id="GO:0016616">
    <property type="term" value="F:oxidoreductase activity, acting on the CH-OH group of donors, NAD or NADP as acceptor"/>
    <property type="evidence" value="ECO:0007669"/>
    <property type="project" value="TreeGrafter"/>
</dbReference>
<keyword evidence="2" id="KW-0560">Oxidoreductase</keyword>
<keyword evidence="3" id="KW-1185">Reference proteome</keyword>
<dbReference type="Proteomes" id="UP000004095">
    <property type="component" value="Unassembled WGS sequence"/>
</dbReference>
<dbReference type="PANTHER" id="PTHR42760">
    <property type="entry name" value="SHORT-CHAIN DEHYDROGENASES/REDUCTASES FAMILY MEMBER"/>
    <property type="match status" value="1"/>
</dbReference>
<dbReference type="SUPFAM" id="SSF51735">
    <property type="entry name" value="NAD(P)-binding Rossmann-fold domains"/>
    <property type="match status" value="1"/>
</dbReference>
<organism evidence="2 3">
    <name type="scientific">Microscilla marina ATCC 23134</name>
    <dbReference type="NCBI Taxonomy" id="313606"/>
    <lineage>
        <taxon>Bacteria</taxon>
        <taxon>Pseudomonadati</taxon>
        <taxon>Bacteroidota</taxon>
        <taxon>Cytophagia</taxon>
        <taxon>Cytophagales</taxon>
        <taxon>Microscillaceae</taxon>
        <taxon>Microscilla</taxon>
    </lineage>
</organism>
<dbReference type="EMBL" id="AAWS01000001">
    <property type="protein sequence ID" value="EAY31998.1"/>
    <property type="molecule type" value="Genomic_DNA"/>
</dbReference>
<dbReference type="PRINTS" id="PR00081">
    <property type="entry name" value="GDHRDH"/>
</dbReference>
<accession>A1ZCJ6</accession>
<dbReference type="PANTHER" id="PTHR42760:SF40">
    <property type="entry name" value="3-OXOACYL-[ACYL-CARRIER-PROTEIN] REDUCTASE, CHLOROPLASTIC"/>
    <property type="match status" value="1"/>
</dbReference>
<comment type="caution">
    <text evidence="2">The sequence shown here is derived from an EMBL/GenBank/DDBJ whole genome shotgun (WGS) entry which is preliminary data.</text>
</comment>
<dbReference type="eggNOG" id="COG1028">
    <property type="taxonomic scope" value="Bacteria"/>
</dbReference>
<sequence length="132" mass="14253">MSLFKKQGQGKIINVSSMYGMVAPDFSVYQNNDFLNPPHYGAAKAGVLQITRYFAAYLGKDNILVNAITPGAFPSPAVQENQEFINSLSSKSPLGRIGKPEELQGAFVFLASNASSFMTGQNIVVDGGWTAW</sequence>
<dbReference type="Pfam" id="PF13561">
    <property type="entry name" value="adh_short_C2"/>
    <property type="match status" value="1"/>
</dbReference>
<gene>
    <name evidence="2" type="ORF">M23134_02027</name>
</gene>
<dbReference type="EC" id="1.-.-.-" evidence="2"/>
<reference evidence="2 3" key="1">
    <citation type="submission" date="2007-01" db="EMBL/GenBank/DDBJ databases">
        <authorList>
            <person name="Haygood M."/>
            <person name="Podell S."/>
            <person name="Anderson C."/>
            <person name="Hopkinson B."/>
            <person name="Roe K."/>
            <person name="Barbeau K."/>
            <person name="Gaasterland T."/>
            <person name="Ferriera S."/>
            <person name="Johnson J."/>
            <person name="Kravitz S."/>
            <person name="Beeson K."/>
            <person name="Sutton G."/>
            <person name="Rogers Y.-H."/>
            <person name="Friedman R."/>
            <person name="Frazier M."/>
            <person name="Venter J.C."/>
        </authorList>
    </citation>
    <scope>NUCLEOTIDE SEQUENCE [LARGE SCALE GENOMIC DNA]</scope>
    <source>
        <strain evidence="2 3">ATCC 23134</strain>
    </source>
</reference>
<comment type="similarity">
    <text evidence="1">Belongs to the short-chain dehydrogenases/reductases (SDR) family.</text>
</comment>
<proteinExistence type="inferred from homology"/>
<evidence type="ECO:0000256" key="1">
    <source>
        <dbReference type="ARBA" id="ARBA00006484"/>
    </source>
</evidence>
<name>A1ZCJ6_MICM2</name>
<dbReference type="InterPro" id="IPR036291">
    <property type="entry name" value="NAD(P)-bd_dom_sf"/>
</dbReference>
<evidence type="ECO:0000313" key="3">
    <source>
        <dbReference type="Proteomes" id="UP000004095"/>
    </source>
</evidence>
<dbReference type="GO" id="GO:0030497">
    <property type="term" value="P:fatty acid elongation"/>
    <property type="evidence" value="ECO:0007669"/>
    <property type="project" value="TreeGrafter"/>
</dbReference>
<dbReference type="InterPro" id="IPR002347">
    <property type="entry name" value="SDR_fam"/>
</dbReference>
<evidence type="ECO:0000313" key="2">
    <source>
        <dbReference type="EMBL" id="EAY31998.1"/>
    </source>
</evidence>
<dbReference type="AlphaFoldDB" id="A1ZCJ6"/>
<protein>
    <submittedName>
        <fullName evidence="2">Bacilysin biosynthesis oxidoreductase BacC</fullName>
        <ecNumber evidence="2">1.-.-.-</ecNumber>
    </submittedName>
</protein>
<dbReference type="Gene3D" id="3.40.50.720">
    <property type="entry name" value="NAD(P)-binding Rossmann-like Domain"/>
    <property type="match status" value="1"/>
</dbReference>